<sequence>QNRTKINKERLLKALESSLGVITTALKATDLSRTNFYKWLKEDEEFAAKVEEIENIQQDFIKSKYYECVKDKVPSVVIHAAKTRLGWNETNRVDITSGDKAINMPVITFVETETE</sequence>
<organism evidence="1">
    <name type="scientific">marine sediment metagenome</name>
    <dbReference type="NCBI Taxonomy" id="412755"/>
    <lineage>
        <taxon>unclassified sequences</taxon>
        <taxon>metagenomes</taxon>
        <taxon>ecological metagenomes</taxon>
    </lineage>
</organism>
<protein>
    <submittedName>
        <fullName evidence="1">Uncharacterized protein</fullName>
    </submittedName>
</protein>
<dbReference type="Gene3D" id="1.10.10.60">
    <property type="entry name" value="Homeodomain-like"/>
    <property type="match status" value="1"/>
</dbReference>
<evidence type="ECO:0000313" key="1">
    <source>
        <dbReference type="EMBL" id="GAF91649.1"/>
    </source>
</evidence>
<name>X0TEJ8_9ZZZZ</name>
<comment type="caution">
    <text evidence="1">The sequence shown here is derived from an EMBL/GenBank/DDBJ whole genome shotgun (WGS) entry which is preliminary data.</text>
</comment>
<dbReference type="AlphaFoldDB" id="X0TEJ8"/>
<reference evidence="1" key="1">
    <citation type="journal article" date="2014" name="Front. Microbiol.">
        <title>High frequency of phylogenetically diverse reductive dehalogenase-homologous genes in deep subseafloor sedimentary metagenomes.</title>
        <authorList>
            <person name="Kawai M."/>
            <person name="Futagami T."/>
            <person name="Toyoda A."/>
            <person name="Takaki Y."/>
            <person name="Nishi S."/>
            <person name="Hori S."/>
            <person name="Arai W."/>
            <person name="Tsubouchi T."/>
            <person name="Morono Y."/>
            <person name="Uchiyama I."/>
            <person name="Ito T."/>
            <person name="Fujiyama A."/>
            <person name="Inagaki F."/>
            <person name="Takami H."/>
        </authorList>
    </citation>
    <scope>NUCLEOTIDE SEQUENCE</scope>
    <source>
        <strain evidence="1">Expedition CK06-06</strain>
    </source>
</reference>
<gene>
    <name evidence="1" type="ORF">S01H1_31602</name>
</gene>
<dbReference type="EMBL" id="BARS01019502">
    <property type="protein sequence ID" value="GAF91649.1"/>
    <property type="molecule type" value="Genomic_DNA"/>
</dbReference>
<accession>X0TEJ8</accession>
<proteinExistence type="predicted"/>
<feature type="non-terminal residue" evidence="1">
    <location>
        <position position="1"/>
    </location>
</feature>